<organism evidence="2 3">
    <name type="scientific">Paractinoplanes aksuensis</name>
    <dbReference type="NCBI Taxonomy" id="2939490"/>
    <lineage>
        <taxon>Bacteria</taxon>
        <taxon>Bacillati</taxon>
        <taxon>Actinomycetota</taxon>
        <taxon>Actinomycetes</taxon>
        <taxon>Micromonosporales</taxon>
        <taxon>Micromonosporaceae</taxon>
        <taxon>Paractinoplanes</taxon>
    </lineage>
</organism>
<evidence type="ECO:0000313" key="3">
    <source>
        <dbReference type="Proteomes" id="UP001523369"/>
    </source>
</evidence>
<feature type="signal peptide" evidence="1">
    <location>
        <begin position="1"/>
        <end position="26"/>
    </location>
</feature>
<protein>
    <recommendedName>
        <fullName evidence="4">DUF4352 domain-containing protein</fullName>
    </recommendedName>
</protein>
<accession>A0ABT1DT74</accession>
<keyword evidence="3" id="KW-1185">Reference proteome</keyword>
<dbReference type="EMBL" id="JAMYJR010000028">
    <property type="protein sequence ID" value="MCO8274034.1"/>
    <property type="molecule type" value="Genomic_DNA"/>
</dbReference>
<evidence type="ECO:0000256" key="1">
    <source>
        <dbReference type="SAM" id="SignalP"/>
    </source>
</evidence>
<comment type="caution">
    <text evidence="2">The sequence shown here is derived from an EMBL/GenBank/DDBJ whole genome shotgun (WGS) entry which is preliminary data.</text>
</comment>
<reference evidence="2 3" key="1">
    <citation type="submission" date="2022-06" db="EMBL/GenBank/DDBJ databases">
        <title>New Species of the Genus Actinoplanes, ActinopZanes ferrugineus.</title>
        <authorList>
            <person name="Ding P."/>
        </authorList>
    </citation>
    <scope>NUCLEOTIDE SEQUENCE [LARGE SCALE GENOMIC DNA]</scope>
    <source>
        <strain evidence="2 3">TRM88003</strain>
    </source>
</reference>
<sequence length="186" mass="18948">MSAVVTSLGIAVAAVMSAASAGVAVADDQPAFAAPAAEAAAPAAPTPVAAAPAASVPVAAEVAATPVPAIADRDPALKYKQDGKVVTIARKGAKVATVTLKSATYAKKSTKAVLSVAATRPFTINPAMFTLYDTQGWENDPTQTKPVRFEAGTRSLTLNFKRTQGDPAALGWVPQYGEAAVAVWER</sequence>
<proteinExistence type="predicted"/>
<dbReference type="RefSeq" id="WP_253240110.1">
    <property type="nucleotide sequence ID" value="NZ_JAMYJR010000028.1"/>
</dbReference>
<dbReference type="Proteomes" id="UP001523369">
    <property type="component" value="Unassembled WGS sequence"/>
</dbReference>
<feature type="chain" id="PRO_5046388351" description="DUF4352 domain-containing protein" evidence="1">
    <location>
        <begin position="27"/>
        <end position="186"/>
    </location>
</feature>
<evidence type="ECO:0008006" key="4">
    <source>
        <dbReference type="Google" id="ProtNLM"/>
    </source>
</evidence>
<gene>
    <name evidence="2" type="ORF">M1L60_25880</name>
</gene>
<name>A0ABT1DT74_9ACTN</name>
<evidence type="ECO:0000313" key="2">
    <source>
        <dbReference type="EMBL" id="MCO8274034.1"/>
    </source>
</evidence>
<keyword evidence="1" id="KW-0732">Signal</keyword>